<evidence type="ECO:0000256" key="6">
    <source>
        <dbReference type="ARBA" id="ARBA00023136"/>
    </source>
</evidence>
<dbReference type="InterPro" id="IPR051906">
    <property type="entry name" value="TolC-like"/>
</dbReference>
<reference evidence="10 11" key="1">
    <citation type="submission" date="2016-10" db="EMBL/GenBank/DDBJ databases">
        <title>Genome sequence of a sulfur-reducing bacterium Desulfurobacterium indicum K6013.</title>
        <authorList>
            <person name="Cao J."/>
            <person name="Shao Z."/>
            <person name="Alain K."/>
            <person name="Jebbar M."/>
        </authorList>
    </citation>
    <scope>NUCLEOTIDE SEQUENCE [LARGE SCALE GENOMIC DNA]</scope>
    <source>
        <strain evidence="10 11">K6013</strain>
    </source>
</reference>
<feature type="coiled-coil region" evidence="8">
    <location>
        <begin position="326"/>
        <end position="360"/>
    </location>
</feature>
<dbReference type="EMBL" id="MOEN01000006">
    <property type="protein sequence ID" value="OMH40952.1"/>
    <property type="molecule type" value="Genomic_DNA"/>
</dbReference>
<gene>
    <name evidence="10" type="ORF">BLW93_02610</name>
</gene>
<evidence type="ECO:0000256" key="4">
    <source>
        <dbReference type="ARBA" id="ARBA00022452"/>
    </source>
</evidence>
<comment type="similarity">
    <text evidence="2">Belongs to the outer membrane factor (OMF) (TC 1.B.17) family.</text>
</comment>
<dbReference type="PANTHER" id="PTHR30026:SF20">
    <property type="entry name" value="OUTER MEMBRANE PROTEIN TOLC"/>
    <property type="match status" value="1"/>
</dbReference>
<keyword evidence="6" id="KW-0472">Membrane</keyword>
<dbReference type="Gene3D" id="1.20.1600.10">
    <property type="entry name" value="Outer membrane efflux proteins (OEP)"/>
    <property type="match status" value="1"/>
</dbReference>
<evidence type="ECO:0000256" key="3">
    <source>
        <dbReference type="ARBA" id="ARBA00022448"/>
    </source>
</evidence>
<dbReference type="GO" id="GO:0015562">
    <property type="term" value="F:efflux transmembrane transporter activity"/>
    <property type="evidence" value="ECO:0007669"/>
    <property type="project" value="InterPro"/>
</dbReference>
<keyword evidence="3" id="KW-0813">Transport</keyword>
<dbReference type="InterPro" id="IPR003423">
    <property type="entry name" value="OMP_efflux"/>
</dbReference>
<evidence type="ECO:0000256" key="7">
    <source>
        <dbReference type="ARBA" id="ARBA00023237"/>
    </source>
</evidence>
<name>A0A1R1MM93_9BACT</name>
<dbReference type="Proteomes" id="UP000187408">
    <property type="component" value="Unassembled WGS sequence"/>
</dbReference>
<keyword evidence="7" id="KW-0998">Cell outer membrane</keyword>
<accession>A0A1R1MM93</accession>
<feature type="signal peptide" evidence="9">
    <location>
        <begin position="1"/>
        <end position="18"/>
    </location>
</feature>
<keyword evidence="11" id="KW-1185">Reference proteome</keyword>
<keyword evidence="4" id="KW-1134">Transmembrane beta strand</keyword>
<evidence type="ECO:0000256" key="9">
    <source>
        <dbReference type="SAM" id="SignalP"/>
    </source>
</evidence>
<dbReference type="STRING" id="1914305.BLW93_02610"/>
<dbReference type="RefSeq" id="WP_076712562.1">
    <property type="nucleotide sequence ID" value="NZ_MOEN01000006.1"/>
</dbReference>
<evidence type="ECO:0000256" key="1">
    <source>
        <dbReference type="ARBA" id="ARBA00004442"/>
    </source>
</evidence>
<evidence type="ECO:0000313" key="10">
    <source>
        <dbReference type="EMBL" id="OMH40952.1"/>
    </source>
</evidence>
<keyword evidence="5" id="KW-0812">Transmembrane</keyword>
<evidence type="ECO:0000313" key="11">
    <source>
        <dbReference type="Proteomes" id="UP000187408"/>
    </source>
</evidence>
<comment type="subcellular location">
    <subcellularLocation>
        <location evidence="1">Cell outer membrane</location>
    </subcellularLocation>
</comment>
<protein>
    <recommendedName>
        <fullName evidence="12">Transporter</fullName>
    </recommendedName>
</protein>
<dbReference type="GO" id="GO:0015288">
    <property type="term" value="F:porin activity"/>
    <property type="evidence" value="ECO:0007669"/>
    <property type="project" value="TreeGrafter"/>
</dbReference>
<comment type="caution">
    <text evidence="10">The sequence shown here is derived from an EMBL/GenBank/DDBJ whole genome shotgun (WGS) entry which is preliminary data.</text>
</comment>
<dbReference type="AlphaFoldDB" id="A0A1R1MM93"/>
<evidence type="ECO:0008006" key="12">
    <source>
        <dbReference type="Google" id="ProtNLM"/>
    </source>
</evidence>
<evidence type="ECO:0000256" key="8">
    <source>
        <dbReference type="SAM" id="Coils"/>
    </source>
</evidence>
<dbReference type="OrthoDB" id="5338266at2"/>
<dbReference type="SUPFAM" id="SSF56954">
    <property type="entry name" value="Outer membrane efflux proteins (OEP)"/>
    <property type="match status" value="1"/>
</dbReference>
<evidence type="ECO:0000256" key="5">
    <source>
        <dbReference type="ARBA" id="ARBA00022692"/>
    </source>
</evidence>
<proteinExistence type="inferred from homology"/>
<dbReference type="GO" id="GO:0009279">
    <property type="term" value="C:cell outer membrane"/>
    <property type="evidence" value="ECO:0007669"/>
    <property type="project" value="UniProtKB-SubCell"/>
</dbReference>
<sequence length="414" mass="46666">MKKLLPVIAVLLPITAYGLTMEEAVNTALKNNPDILITQTKIRSAKLNVKSKKRGNFGKFILKGSYTRYNIPRTLTPIVPPILSPVPSDRDIGSLGIAYTVNIFSGFSKIEDVKIANLEKKLAEDYLQLSKSQIAYNVRSIYLKILSLKENRNALSSYINALNTLKKEIQVGIKTGKRPEIDLLKVETEIEKINTEIETINGNIKTLRSALAFLMGKKNIGELEPINGEPKETPDTNLSENIRVKIARLQMEKSKKLTKKLKSSYFPSVNLDAYYGRNYGAGESAELWQVGISFNWLLFDFGSREAKLEMAKEGVLSSKIEIEKEKLFLQKNLTEALAKIETAKEKIRGTEKELELARKVKEIEKVRYDTGAGTIYDLLNAEARFESAKSRLISAKYDLIDAIYYLKFVKGEVK</sequence>
<keyword evidence="8" id="KW-0175">Coiled coil</keyword>
<evidence type="ECO:0000256" key="2">
    <source>
        <dbReference type="ARBA" id="ARBA00007613"/>
    </source>
</evidence>
<dbReference type="GO" id="GO:1990281">
    <property type="term" value="C:efflux pump complex"/>
    <property type="evidence" value="ECO:0007669"/>
    <property type="project" value="TreeGrafter"/>
</dbReference>
<dbReference type="PANTHER" id="PTHR30026">
    <property type="entry name" value="OUTER MEMBRANE PROTEIN TOLC"/>
    <property type="match status" value="1"/>
</dbReference>
<keyword evidence="9" id="KW-0732">Signal</keyword>
<organism evidence="10 11">
    <name type="scientific">Desulfurobacterium indicum</name>
    <dbReference type="NCBI Taxonomy" id="1914305"/>
    <lineage>
        <taxon>Bacteria</taxon>
        <taxon>Pseudomonadati</taxon>
        <taxon>Aquificota</taxon>
        <taxon>Aquificia</taxon>
        <taxon>Desulfurobacteriales</taxon>
        <taxon>Desulfurobacteriaceae</taxon>
        <taxon>Desulfurobacterium</taxon>
    </lineage>
</organism>
<feature type="coiled-coil region" evidence="8">
    <location>
        <begin position="148"/>
        <end position="210"/>
    </location>
</feature>
<feature type="chain" id="PRO_5012797057" description="Transporter" evidence="9">
    <location>
        <begin position="19"/>
        <end position="414"/>
    </location>
</feature>
<dbReference type="Pfam" id="PF02321">
    <property type="entry name" value="OEP"/>
    <property type="match status" value="2"/>
</dbReference>